<feature type="transmembrane region" description="Helical" evidence="5">
    <location>
        <begin position="384"/>
        <end position="402"/>
    </location>
</feature>
<feature type="transmembrane region" description="Helical" evidence="5">
    <location>
        <begin position="173"/>
        <end position="195"/>
    </location>
</feature>
<dbReference type="InterPro" id="IPR011020">
    <property type="entry name" value="HTTM-like"/>
</dbReference>
<evidence type="ECO:0000313" key="7">
    <source>
        <dbReference type="EMBL" id="PZO56285.1"/>
    </source>
</evidence>
<dbReference type="EMBL" id="QBMP01000076">
    <property type="protein sequence ID" value="PZO56285.1"/>
    <property type="molecule type" value="Genomic_DNA"/>
</dbReference>
<dbReference type="InterPro" id="IPR052964">
    <property type="entry name" value="Sporulation_signal_mat"/>
</dbReference>
<accession>A0A2W4ZDM4</accession>
<evidence type="ECO:0000256" key="5">
    <source>
        <dbReference type="SAM" id="Phobius"/>
    </source>
</evidence>
<feature type="transmembrane region" description="Helical" evidence="5">
    <location>
        <begin position="131"/>
        <end position="153"/>
    </location>
</feature>
<evidence type="ECO:0000256" key="1">
    <source>
        <dbReference type="ARBA" id="ARBA00004127"/>
    </source>
</evidence>
<feature type="transmembrane region" description="Helical" evidence="5">
    <location>
        <begin position="443"/>
        <end position="461"/>
    </location>
</feature>
<organism evidence="7 8">
    <name type="scientific">Phormidesmis priestleyi</name>
    <dbReference type="NCBI Taxonomy" id="268141"/>
    <lineage>
        <taxon>Bacteria</taxon>
        <taxon>Bacillati</taxon>
        <taxon>Cyanobacteriota</taxon>
        <taxon>Cyanophyceae</taxon>
        <taxon>Leptolyngbyales</taxon>
        <taxon>Leptolyngbyaceae</taxon>
        <taxon>Phormidesmis</taxon>
    </lineage>
</organism>
<reference evidence="8" key="1">
    <citation type="submission" date="2018-04" db="EMBL/GenBank/DDBJ databases">
        <authorList>
            <person name="Cornet L."/>
        </authorList>
    </citation>
    <scope>NUCLEOTIDE SEQUENCE [LARGE SCALE GENOMIC DNA]</scope>
</reference>
<keyword evidence="2 5" id="KW-0812">Transmembrane</keyword>
<comment type="caution">
    <text evidence="7">The sequence shown here is derived from an EMBL/GenBank/DDBJ whole genome shotgun (WGS) entry which is preliminary data.</text>
</comment>
<evidence type="ECO:0000256" key="2">
    <source>
        <dbReference type="ARBA" id="ARBA00022692"/>
    </source>
</evidence>
<dbReference type="AlphaFoldDB" id="A0A2W4ZDM4"/>
<comment type="subcellular location">
    <subcellularLocation>
        <location evidence="1">Endomembrane system</location>
        <topology evidence="1">Multi-pass membrane protein</topology>
    </subcellularLocation>
</comment>
<dbReference type="SMART" id="SM00752">
    <property type="entry name" value="HTTM"/>
    <property type="match status" value="1"/>
</dbReference>
<dbReference type="PANTHER" id="PTHR39535">
    <property type="entry name" value="SPORULATION-DELAYING PROTEIN SDPB"/>
    <property type="match status" value="1"/>
</dbReference>
<dbReference type="Pfam" id="PF04134">
    <property type="entry name" value="DCC1-like"/>
    <property type="match status" value="1"/>
</dbReference>
<dbReference type="Proteomes" id="UP000249794">
    <property type="component" value="Unassembled WGS sequence"/>
</dbReference>
<evidence type="ECO:0000256" key="4">
    <source>
        <dbReference type="ARBA" id="ARBA00023136"/>
    </source>
</evidence>
<dbReference type="GO" id="GO:0012505">
    <property type="term" value="C:endomembrane system"/>
    <property type="evidence" value="ECO:0007669"/>
    <property type="project" value="UniProtKB-SubCell"/>
</dbReference>
<dbReference type="InterPro" id="IPR007263">
    <property type="entry name" value="DCC1-like"/>
</dbReference>
<keyword evidence="4 5" id="KW-0472">Membrane</keyword>
<proteinExistence type="predicted"/>
<protein>
    <recommendedName>
        <fullName evidence="6">HTTM-like domain-containing protein</fullName>
    </recommendedName>
</protein>
<evidence type="ECO:0000259" key="6">
    <source>
        <dbReference type="SMART" id="SM00752"/>
    </source>
</evidence>
<feature type="transmembrane region" description="Helical" evidence="5">
    <location>
        <begin position="89"/>
        <end position="110"/>
    </location>
</feature>
<keyword evidence="3 5" id="KW-1133">Transmembrane helix</keyword>
<evidence type="ECO:0000256" key="3">
    <source>
        <dbReference type="ARBA" id="ARBA00022989"/>
    </source>
</evidence>
<feature type="domain" description="HTTM-like" evidence="6">
    <location>
        <begin position="24"/>
        <end position="300"/>
    </location>
</feature>
<feature type="transmembrane region" description="Helical" evidence="5">
    <location>
        <begin position="259"/>
        <end position="277"/>
    </location>
</feature>
<name>A0A2W4ZDM4_9CYAN</name>
<evidence type="ECO:0000313" key="8">
    <source>
        <dbReference type="Proteomes" id="UP000249794"/>
    </source>
</evidence>
<sequence>MTFEPQKKSLSYPFLGALYQSLERYSLDVRSLALLRIGLALVLLSDLWTRFGDLTAHYTDAGVLPRSVLNDGLIRPGYWTIHTLSGAPIFQGMLFLSAAVFAVAMLFGYHSRLAVIASWALLISMQNRNPLLIFAADDVLRAIMFWAMFLPLGAAYSVDRAMNTASRPVPLRILSGATLALMAQQCFIYIFSAAFKTTSTTWWPDGSAVYYALSYDQYVTALGHFLLNLGPLLTIFTFVTLVLEWVGPLLIWSPWRNDACRLTAVALFISLHAGFGLTLNLGIFPALSIVTWLAFIPTSAWEFLSQKVYGSQPQGFARTGLKIFYDADCGFCKKVVYLIRMLLVLPHTPLATAQSIPEIHQAMERQNSWVIVDWQGQHHYKFEGIAYVVSLSPVFWGFAPLLRWKPLMSVGTRFYEWIATHRKIAGRFTKPFKFKPLTVKNPGWLSALALLLLALAFMWNVRNVVSIPAFADSPQPAVQLVRRVVTSRTAQRLDWVGRVTRLDQSWSIFAPGPPTDDGWHVITGTSLTGDEINVLKPQQSIRFEKPSLGDRAQFYKNMQWRTFYINLNRHVGQKVLPSYGNYMCQQSDRRGYPLKDIKVYFMDERTAAPGKPQPIEKKLIWEQSCQRS</sequence>
<feature type="transmembrane region" description="Helical" evidence="5">
    <location>
        <begin position="233"/>
        <end position="252"/>
    </location>
</feature>
<dbReference type="GO" id="GO:0015035">
    <property type="term" value="F:protein-disulfide reductase activity"/>
    <property type="evidence" value="ECO:0007669"/>
    <property type="project" value="InterPro"/>
</dbReference>
<feature type="transmembrane region" description="Helical" evidence="5">
    <location>
        <begin position="33"/>
        <end position="51"/>
    </location>
</feature>
<reference evidence="7 8" key="2">
    <citation type="submission" date="2018-06" db="EMBL/GenBank/DDBJ databases">
        <title>Metagenomic assembly of (sub)arctic Cyanobacteria and their associated microbiome from non-axenic cultures.</title>
        <authorList>
            <person name="Baurain D."/>
        </authorList>
    </citation>
    <scope>NUCLEOTIDE SEQUENCE [LARGE SCALE GENOMIC DNA]</scope>
    <source>
        <strain evidence="7">ULC027bin1</strain>
    </source>
</reference>
<gene>
    <name evidence="7" type="ORF">DCF15_09110</name>
</gene>
<dbReference type="PANTHER" id="PTHR39535:SF2">
    <property type="entry name" value="HTTM DOMAIN-CONTAINING PROTEIN"/>
    <property type="match status" value="1"/>
</dbReference>